<dbReference type="Pfam" id="PF05168">
    <property type="entry name" value="HEPN"/>
    <property type="match status" value="1"/>
</dbReference>
<gene>
    <name evidence="2" type="ORF">F1649_03485</name>
</gene>
<dbReference type="EMBL" id="VWNE01000004">
    <property type="protein sequence ID" value="KAA8485556.1"/>
    <property type="molecule type" value="Genomic_DNA"/>
</dbReference>
<keyword evidence="3" id="KW-1185">Reference proteome</keyword>
<evidence type="ECO:0000259" key="1">
    <source>
        <dbReference type="PROSITE" id="PS50910"/>
    </source>
</evidence>
<dbReference type="SMART" id="SM00748">
    <property type="entry name" value="HEPN"/>
    <property type="match status" value="1"/>
</dbReference>
<accession>A0A5M9HEZ4</accession>
<evidence type="ECO:0000313" key="3">
    <source>
        <dbReference type="Proteomes" id="UP000322918"/>
    </source>
</evidence>
<dbReference type="Proteomes" id="UP000322918">
    <property type="component" value="Unassembled WGS sequence"/>
</dbReference>
<dbReference type="SUPFAM" id="SSF81593">
    <property type="entry name" value="Nucleotidyltransferase substrate binding subunit/domain"/>
    <property type="match status" value="1"/>
</dbReference>
<dbReference type="OrthoDB" id="634374at2"/>
<reference evidence="2 3" key="1">
    <citation type="submission" date="2019-09" db="EMBL/GenBank/DDBJ databases">
        <title>Pararcticibacter amylolyticus gen. nov., sp. nov., isolated from a rottenly hemp rope, and reclassification of Pedobacter tournemirensis as Pararcticibacter tournemirensis comb. nov.</title>
        <authorList>
            <person name="Cai Y."/>
        </authorList>
    </citation>
    <scope>NUCLEOTIDE SEQUENCE [LARGE SCALE GENOMIC DNA]</scope>
    <source>
        <strain evidence="2 3">TF5-37.2-LB10</strain>
    </source>
</reference>
<comment type="caution">
    <text evidence="2">The sequence shown here is derived from an EMBL/GenBank/DDBJ whole genome shotgun (WGS) entry which is preliminary data.</text>
</comment>
<feature type="domain" description="HEPN" evidence="1">
    <location>
        <begin position="153"/>
        <end position="273"/>
    </location>
</feature>
<name>A0A5M9HEZ4_9SPHI</name>
<protein>
    <submittedName>
        <fullName evidence="2">HEPN domain-containing protein</fullName>
    </submittedName>
</protein>
<dbReference type="PROSITE" id="PS50910">
    <property type="entry name" value="HEPN"/>
    <property type="match status" value="1"/>
</dbReference>
<dbReference type="InterPro" id="IPR007842">
    <property type="entry name" value="HEPN_dom"/>
</dbReference>
<dbReference type="Gene3D" id="1.20.120.330">
    <property type="entry name" value="Nucleotidyltransferases domain 2"/>
    <property type="match status" value="1"/>
</dbReference>
<evidence type="ECO:0000313" key="2">
    <source>
        <dbReference type="EMBL" id="KAA8485556.1"/>
    </source>
</evidence>
<dbReference type="AlphaFoldDB" id="A0A5M9HEZ4"/>
<proteinExistence type="predicted"/>
<sequence length="301" mass="34961">MAMNRQNLNLTTPQYNKLIEVINSLVTKYNVEYIYCFGCLNEVRSAASCFIEDVTIADTHYFLLMLTTDITRIEHSVQDHVTGAFPEMNITILVHAIETVTNEIKQGNRFFNAVCRDGLQMYSFNGLRLNTDFPNLNPSTTLSRAQKHYEHREGMALGFLQSASTCLEHGYYNNCVFQLHQAIEQACIMVIRIYMGYRSDMHNLARLINLCRCFSDEPFELFPRKTAEEKRQFQILIRSYSETRYKDEYQIDSADADKLFTQVVEFLNLIKILCNNRLEQYRNEVPTVISLLENHPAEPVS</sequence>
<organism evidence="2 3">
    <name type="scientific">Arcticibacter tournemirensis</name>
    <dbReference type="NCBI Taxonomy" id="699437"/>
    <lineage>
        <taxon>Bacteria</taxon>
        <taxon>Pseudomonadati</taxon>
        <taxon>Bacteroidota</taxon>
        <taxon>Sphingobacteriia</taxon>
        <taxon>Sphingobacteriales</taxon>
        <taxon>Sphingobacteriaceae</taxon>
        <taxon>Arcticibacter</taxon>
    </lineage>
</organism>